<feature type="binding site" evidence="8">
    <location>
        <position position="404"/>
    </location>
    <ligand>
        <name>Zn(2+)</name>
        <dbReference type="ChEBI" id="CHEBI:29105"/>
        <label>2</label>
    </ligand>
</feature>
<feature type="signal peptide" evidence="10">
    <location>
        <begin position="1"/>
        <end position="30"/>
    </location>
</feature>
<keyword evidence="3 8" id="KW-0479">Metal-binding</keyword>
<evidence type="ECO:0000256" key="9">
    <source>
        <dbReference type="RuleBase" id="RU003946"/>
    </source>
</evidence>
<evidence type="ECO:0000256" key="6">
    <source>
        <dbReference type="ARBA" id="ARBA00022842"/>
    </source>
</evidence>
<dbReference type="PRINTS" id="PR00113">
    <property type="entry name" value="ALKPHPHTASE"/>
</dbReference>
<dbReference type="EMBL" id="FOLB01000006">
    <property type="protein sequence ID" value="SFC44206.1"/>
    <property type="molecule type" value="Genomic_DNA"/>
</dbReference>
<feature type="binding site" evidence="8">
    <location>
        <position position="356"/>
    </location>
    <ligand>
        <name>Mg(2+)</name>
        <dbReference type="ChEBI" id="CHEBI:18420"/>
    </ligand>
</feature>
<feature type="chain" id="PRO_5011463890" evidence="10">
    <location>
        <begin position="31"/>
        <end position="557"/>
    </location>
</feature>
<comment type="similarity">
    <text evidence="1 9">Belongs to the alkaline phosphatase family.</text>
</comment>
<feature type="active site" description="Phosphoserine intermediate" evidence="7">
    <location>
        <position position="128"/>
    </location>
</feature>
<dbReference type="Proteomes" id="UP000198832">
    <property type="component" value="Unassembled WGS sequence"/>
</dbReference>
<dbReference type="PANTHER" id="PTHR11596:SF5">
    <property type="entry name" value="ALKALINE PHOSPHATASE"/>
    <property type="match status" value="1"/>
</dbReference>
<keyword evidence="4" id="KW-0378">Hydrolase</keyword>
<evidence type="ECO:0000256" key="3">
    <source>
        <dbReference type="ARBA" id="ARBA00022723"/>
    </source>
</evidence>
<gene>
    <name evidence="11" type="ORF">SAMN04487968_106207</name>
</gene>
<feature type="binding site" evidence="8">
    <location>
        <position position="68"/>
    </location>
    <ligand>
        <name>Mg(2+)</name>
        <dbReference type="ChEBI" id="CHEBI:18420"/>
    </ligand>
</feature>
<dbReference type="NCBIfam" id="NF007810">
    <property type="entry name" value="PRK10518.1"/>
    <property type="match status" value="1"/>
</dbReference>
<dbReference type="RefSeq" id="WP_217645291.1">
    <property type="nucleotide sequence ID" value="NZ_FOLB01000006.1"/>
</dbReference>
<evidence type="ECO:0000256" key="10">
    <source>
        <dbReference type="SAM" id="SignalP"/>
    </source>
</evidence>
<feature type="binding site" evidence="8">
    <location>
        <position position="365"/>
    </location>
    <ligand>
        <name>Zn(2+)</name>
        <dbReference type="ChEBI" id="CHEBI:29105"/>
        <label>2</label>
    </ligand>
</feature>
<keyword evidence="5 8" id="KW-0862">Zinc</keyword>
<sequence length="557" mass="57717">MARTNASMRRVRLLAGVTGLAVASTGVAYAADISETGGANRHDGDQTAEIAAQVKFGKAKNVILFIGDGMGDSEITVARNYLVGASGQLEGIDSLPLTGQYTTYALHKGDDPLTTGDDTGKPDYVTDSAASGTGWSTGTKTYNGAISVGLDGTTAHQTLLEWAKTQGLKTGDITTAEVQDATPAVQLSHVADRGCYTPVGQTVTVDGKSQKKDTAKCPGQKSIEEQILDTRADVVMGGGKGWFDAVAANGRSVLQNAQDAGFQVPTTKAEMTAVTKADQSAPVLGLFASGNMQTRYKATPATADGYAKPAAECQTNDTAPDGTSVTWPGTQPTLADMTSKAIGLLDNDKGFFLQVEGASIDKQDHAANACGQIGETKDLDEAVKVGMDFAKTHGDTLVIVTADHAHTSQIINAEDITGGSSVPLAGTYNLLTHDGTVETVAYGTAQLGGSQQHTGTQLRIAGFGPGAANAVGLSDQTDVFDTIKDALSGVGLDPAPSAGTTTKTVTVTKEVAPARLTSAVDSKVRTLAKQIRKAKGDRKAKLKAQLRAYRAVQRQLH</sequence>
<comment type="cofactor">
    <cofactor evidence="8">
        <name>Zn(2+)</name>
        <dbReference type="ChEBI" id="CHEBI:29105"/>
    </cofactor>
    <text evidence="8">Binds 2 Zn(2+) ions.</text>
</comment>
<evidence type="ECO:0000256" key="1">
    <source>
        <dbReference type="ARBA" id="ARBA00005984"/>
    </source>
</evidence>
<comment type="cofactor">
    <cofactor evidence="8">
        <name>Mg(2+)</name>
        <dbReference type="ChEBI" id="CHEBI:18420"/>
    </cofactor>
    <text evidence="8">Binds 1 Mg(2+) ion.</text>
</comment>
<evidence type="ECO:0000256" key="2">
    <source>
        <dbReference type="ARBA" id="ARBA00022553"/>
    </source>
</evidence>
<name>A0A1I1J6Y0_9ACTN</name>
<feature type="binding site" evidence="8">
    <location>
        <position position="68"/>
    </location>
    <ligand>
        <name>Zn(2+)</name>
        <dbReference type="ChEBI" id="CHEBI:29105"/>
        <label>2</label>
    </ligand>
</feature>
<keyword evidence="12" id="KW-1185">Reference proteome</keyword>
<feature type="binding site" evidence="8">
    <location>
        <position position="361"/>
    </location>
    <ligand>
        <name>Zn(2+)</name>
        <dbReference type="ChEBI" id="CHEBI:29105"/>
        <label>2</label>
    </ligand>
</feature>
<dbReference type="SMART" id="SM00098">
    <property type="entry name" value="alkPPc"/>
    <property type="match status" value="1"/>
</dbReference>
<dbReference type="InterPro" id="IPR018299">
    <property type="entry name" value="Alkaline_phosphatase_AS"/>
</dbReference>
<dbReference type="SUPFAM" id="SSF53649">
    <property type="entry name" value="Alkaline phosphatase-like"/>
    <property type="match status" value="1"/>
</dbReference>
<dbReference type="CDD" id="cd16012">
    <property type="entry name" value="ALP"/>
    <property type="match status" value="1"/>
</dbReference>
<keyword evidence="6 8" id="KW-0460">Magnesium</keyword>
<accession>A0A1I1J6Y0</accession>
<reference evidence="11 12" key="1">
    <citation type="submission" date="2016-10" db="EMBL/GenBank/DDBJ databases">
        <authorList>
            <person name="de Groot N.N."/>
        </authorList>
    </citation>
    <scope>NUCLEOTIDE SEQUENCE [LARGE SCALE GENOMIC DNA]</scope>
    <source>
        <strain evidence="11 12">CGMCC 1.7056</strain>
    </source>
</reference>
<keyword evidence="2" id="KW-0597">Phosphoprotein</keyword>
<evidence type="ECO:0000256" key="7">
    <source>
        <dbReference type="PIRSR" id="PIRSR601952-1"/>
    </source>
</evidence>
<evidence type="ECO:0000256" key="4">
    <source>
        <dbReference type="ARBA" id="ARBA00022801"/>
    </source>
</evidence>
<dbReference type="InterPro" id="IPR017850">
    <property type="entry name" value="Alkaline_phosphatase_core_sf"/>
</dbReference>
<dbReference type="STRING" id="574651.SAMN04487968_106207"/>
<feature type="binding site" evidence="8">
    <location>
        <position position="180"/>
    </location>
    <ligand>
        <name>Mg(2+)</name>
        <dbReference type="ChEBI" id="CHEBI:18420"/>
    </ligand>
</feature>
<proteinExistence type="inferred from homology"/>
<dbReference type="GO" id="GO:0046872">
    <property type="term" value="F:metal ion binding"/>
    <property type="evidence" value="ECO:0007669"/>
    <property type="project" value="UniProtKB-KW"/>
</dbReference>
<evidence type="ECO:0000313" key="12">
    <source>
        <dbReference type="Proteomes" id="UP000198832"/>
    </source>
</evidence>
<dbReference type="PANTHER" id="PTHR11596">
    <property type="entry name" value="ALKALINE PHOSPHATASE"/>
    <property type="match status" value="1"/>
</dbReference>
<protein>
    <submittedName>
        <fullName evidence="11">Alkaline phosphatase</fullName>
    </submittedName>
</protein>
<feature type="binding site" evidence="8">
    <location>
        <position position="182"/>
    </location>
    <ligand>
        <name>Mg(2+)</name>
        <dbReference type="ChEBI" id="CHEBI:18420"/>
    </ligand>
</feature>
<organism evidence="11 12">
    <name type="scientific">Nocardioides terrae</name>
    <dbReference type="NCBI Taxonomy" id="574651"/>
    <lineage>
        <taxon>Bacteria</taxon>
        <taxon>Bacillati</taxon>
        <taxon>Actinomycetota</taxon>
        <taxon>Actinomycetes</taxon>
        <taxon>Propionibacteriales</taxon>
        <taxon>Nocardioidaceae</taxon>
        <taxon>Nocardioides</taxon>
    </lineage>
</organism>
<dbReference type="PROSITE" id="PS00123">
    <property type="entry name" value="ALKALINE_PHOSPHATASE"/>
    <property type="match status" value="1"/>
</dbReference>
<dbReference type="AlphaFoldDB" id="A0A1I1J6Y0"/>
<evidence type="ECO:0000256" key="5">
    <source>
        <dbReference type="ARBA" id="ARBA00022833"/>
    </source>
</evidence>
<evidence type="ECO:0000313" key="11">
    <source>
        <dbReference type="EMBL" id="SFC44206.1"/>
    </source>
</evidence>
<dbReference type="GO" id="GO:0004035">
    <property type="term" value="F:alkaline phosphatase activity"/>
    <property type="evidence" value="ECO:0007669"/>
    <property type="project" value="TreeGrafter"/>
</dbReference>
<keyword evidence="10" id="KW-0732">Signal</keyword>
<feature type="binding site" evidence="8">
    <location>
        <position position="403"/>
    </location>
    <ligand>
        <name>Zn(2+)</name>
        <dbReference type="ChEBI" id="CHEBI:29105"/>
        <label>2</label>
    </ligand>
</feature>
<feature type="binding site" evidence="8">
    <location>
        <position position="453"/>
    </location>
    <ligand>
        <name>Zn(2+)</name>
        <dbReference type="ChEBI" id="CHEBI:29105"/>
        <label>2</label>
    </ligand>
</feature>
<dbReference type="Gene3D" id="3.40.720.10">
    <property type="entry name" value="Alkaline Phosphatase, subunit A"/>
    <property type="match status" value="1"/>
</dbReference>
<dbReference type="InterPro" id="IPR001952">
    <property type="entry name" value="Alkaline_phosphatase"/>
</dbReference>
<dbReference type="Pfam" id="PF00245">
    <property type="entry name" value="Alk_phosphatase"/>
    <property type="match status" value="1"/>
</dbReference>
<evidence type="ECO:0000256" key="8">
    <source>
        <dbReference type="PIRSR" id="PIRSR601952-2"/>
    </source>
</evidence>